<evidence type="ECO:0000313" key="6">
    <source>
        <dbReference type="EMBL" id="THD74689.1"/>
    </source>
</evidence>
<dbReference type="OrthoDB" id="9776746at2"/>
<dbReference type="SUPFAM" id="SSF46785">
    <property type="entry name" value="Winged helix' DNA-binding domain"/>
    <property type="match status" value="1"/>
</dbReference>
<dbReference type="InterPro" id="IPR036388">
    <property type="entry name" value="WH-like_DNA-bd_sf"/>
</dbReference>
<dbReference type="RefSeq" id="WP_136338545.1">
    <property type="nucleotide sequence ID" value="NZ_SSMD01000003.1"/>
</dbReference>
<dbReference type="Gene3D" id="1.10.10.10">
    <property type="entry name" value="Winged helix-like DNA-binding domain superfamily/Winged helix DNA-binding domain"/>
    <property type="match status" value="1"/>
</dbReference>
<dbReference type="SUPFAM" id="SSF51206">
    <property type="entry name" value="cAMP-binding domain-like"/>
    <property type="match status" value="1"/>
</dbReference>
<dbReference type="Pfam" id="PF13545">
    <property type="entry name" value="HTH_Crp_2"/>
    <property type="match status" value="1"/>
</dbReference>
<feature type="domain" description="Cyclic nucleotide-binding" evidence="4">
    <location>
        <begin position="25"/>
        <end position="131"/>
    </location>
</feature>
<protein>
    <submittedName>
        <fullName evidence="6">Crp/Fnr family transcriptional regulator</fullName>
    </submittedName>
</protein>
<dbReference type="InterPro" id="IPR014710">
    <property type="entry name" value="RmlC-like_jellyroll"/>
</dbReference>
<dbReference type="PANTHER" id="PTHR24567:SF74">
    <property type="entry name" value="HTH-TYPE TRANSCRIPTIONAL REGULATOR ARCR"/>
    <property type="match status" value="1"/>
</dbReference>
<evidence type="ECO:0000256" key="1">
    <source>
        <dbReference type="ARBA" id="ARBA00023015"/>
    </source>
</evidence>
<evidence type="ECO:0000259" key="4">
    <source>
        <dbReference type="PROSITE" id="PS50042"/>
    </source>
</evidence>
<organism evidence="6 7">
    <name type="scientific">Thalassobius vesicularis</name>
    <dbReference type="NCBI Taxonomy" id="1294297"/>
    <lineage>
        <taxon>Bacteria</taxon>
        <taxon>Pseudomonadati</taxon>
        <taxon>Pseudomonadota</taxon>
        <taxon>Alphaproteobacteria</taxon>
        <taxon>Rhodobacterales</taxon>
        <taxon>Roseobacteraceae</taxon>
        <taxon>Thalassovita</taxon>
    </lineage>
</organism>
<comment type="caution">
    <text evidence="6">The sequence shown here is derived from an EMBL/GenBank/DDBJ whole genome shotgun (WGS) entry which is preliminary data.</text>
</comment>
<reference evidence="6 7" key="1">
    <citation type="submission" date="2019-04" db="EMBL/GenBank/DDBJ databases">
        <title>Draft genome sequence of Youngimonas vesicularis.</title>
        <authorList>
            <person name="Hameed A."/>
        </authorList>
    </citation>
    <scope>NUCLEOTIDE SEQUENCE [LARGE SCALE GENOMIC DNA]</scope>
    <source>
        <strain evidence="6 7">CC-AMW-E</strain>
    </source>
</reference>
<dbReference type="GO" id="GO:0003700">
    <property type="term" value="F:DNA-binding transcription factor activity"/>
    <property type="evidence" value="ECO:0007669"/>
    <property type="project" value="TreeGrafter"/>
</dbReference>
<dbReference type="Pfam" id="PF00027">
    <property type="entry name" value="cNMP_binding"/>
    <property type="match status" value="1"/>
</dbReference>
<evidence type="ECO:0000313" key="7">
    <source>
        <dbReference type="Proteomes" id="UP000306113"/>
    </source>
</evidence>
<dbReference type="Proteomes" id="UP000306113">
    <property type="component" value="Unassembled WGS sequence"/>
</dbReference>
<evidence type="ECO:0000256" key="2">
    <source>
        <dbReference type="ARBA" id="ARBA00023125"/>
    </source>
</evidence>
<evidence type="ECO:0000259" key="5">
    <source>
        <dbReference type="PROSITE" id="PS51063"/>
    </source>
</evidence>
<evidence type="ECO:0000256" key="3">
    <source>
        <dbReference type="ARBA" id="ARBA00023163"/>
    </source>
</evidence>
<dbReference type="AlphaFoldDB" id="A0A4S3MA40"/>
<dbReference type="PROSITE" id="PS51063">
    <property type="entry name" value="HTH_CRP_2"/>
    <property type="match status" value="1"/>
</dbReference>
<dbReference type="InterPro" id="IPR036390">
    <property type="entry name" value="WH_DNA-bd_sf"/>
</dbReference>
<dbReference type="PROSITE" id="PS50042">
    <property type="entry name" value="CNMP_BINDING_3"/>
    <property type="match status" value="1"/>
</dbReference>
<dbReference type="SMART" id="SM00100">
    <property type="entry name" value="cNMP"/>
    <property type="match status" value="1"/>
</dbReference>
<dbReference type="CDD" id="cd00038">
    <property type="entry name" value="CAP_ED"/>
    <property type="match status" value="1"/>
</dbReference>
<dbReference type="Gene3D" id="2.60.120.10">
    <property type="entry name" value="Jelly Rolls"/>
    <property type="match status" value="1"/>
</dbReference>
<accession>A0A4S3MA40</accession>
<name>A0A4S3MA40_9RHOB</name>
<dbReference type="InterPro" id="IPR000595">
    <property type="entry name" value="cNMP-bd_dom"/>
</dbReference>
<keyword evidence="2" id="KW-0238">DNA-binding</keyword>
<keyword evidence="7" id="KW-1185">Reference proteome</keyword>
<dbReference type="GO" id="GO:0005829">
    <property type="term" value="C:cytosol"/>
    <property type="evidence" value="ECO:0007669"/>
    <property type="project" value="TreeGrafter"/>
</dbReference>
<keyword evidence="3" id="KW-0804">Transcription</keyword>
<dbReference type="SMART" id="SM00419">
    <property type="entry name" value="HTH_CRP"/>
    <property type="match status" value="1"/>
</dbReference>
<dbReference type="InterPro" id="IPR018490">
    <property type="entry name" value="cNMP-bd_dom_sf"/>
</dbReference>
<sequence length="219" mass="23617">MKDWVADTPALAELAPQSRLRLAGLVPVTLPAGTPLFHAGDAVQGYAMVLSGRVDVSMTGASGREMLLYSVEPGQSCIQTTMGLLGGDDYTAEAETTQDTRLVLLPKPLFLTLMDSDAGFRTLVFRAFAQRFQSMMQLIEKVAFTRVECRLAERLVALSSDGPVLNVTQSDLATQVGTAREVVSRRLEAWSRRGWVKTGRGTVEILDPAALTALAAEGM</sequence>
<dbReference type="GO" id="GO:0003677">
    <property type="term" value="F:DNA binding"/>
    <property type="evidence" value="ECO:0007669"/>
    <property type="project" value="UniProtKB-KW"/>
</dbReference>
<gene>
    <name evidence="6" type="ORF">E7681_06875</name>
</gene>
<dbReference type="PANTHER" id="PTHR24567">
    <property type="entry name" value="CRP FAMILY TRANSCRIPTIONAL REGULATORY PROTEIN"/>
    <property type="match status" value="1"/>
</dbReference>
<dbReference type="InterPro" id="IPR050397">
    <property type="entry name" value="Env_Response_Regulators"/>
</dbReference>
<feature type="domain" description="HTH crp-type" evidence="5">
    <location>
        <begin position="145"/>
        <end position="209"/>
    </location>
</feature>
<dbReference type="EMBL" id="SSMD01000003">
    <property type="protein sequence ID" value="THD74689.1"/>
    <property type="molecule type" value="Genomic_DNA"/>
</dbReference>
<dbReference type="InterPro" id="IPR012318">
    <property type="entry name" value="HTH_CRP"/>
</dbReference>
<proteinExistence type="predicted"/>
<keyword evidence="1" id="KW-0805">Transcription regulation</keyword>